<feature type="domain" description="YhdP central" evidence="3">
    <location>
        <begin position="358"/>
        <end position="872"/>
    </location>
</feature>
<dbReference type="InterPro" id="IPR025263">
    <property type="entry name" value="YhdP_central"/>
</dbReference>
<keyword evidence="5" id="KW-1185">Reference proteome</keyword>
<evidence type="ECO:0000256" key="1">
    <source>
        <dbReference type="SAM" id="MobiDB-lite"/>
    </source>
</evidence>
<gene>
    <name evidence="4" type="ORF">V0U35_11305</name>
</gene>
<feature type="transmembrane region" description="Helical" evidence="2">
    <location>
        <begin position="12"/>
        <end position="33"/>
    </location>
</feature>
<dbReference type="Pfam" id="PF13116">
    <property type="entry name" value="YhdP"/>
    <property type="match status" value="1"/>
</dbReference>
<comment type="caution">
    <text evidence="4">The sequence shown here is derived from an EMBL/GenBank/DDBJ whole genome shotgun (WGS) entry which is preliminary data.</text>
</comment>
<organism evidence="4 5">
    <name type="scientific">Hyphobacterium marinum</name>
    <dbReference type="NCBI Taxonomy" id="3116574"/>
    <lineage>
        <taxon>Bacteria</taxon>
        <taxon>Pseudomonadati</taxon>
        <taxon>Pseudomonadota</taxon>
        <taxon>Alphaproteobacteria</taxon>
        <taxon>Maricaulales</taxon>
        <taxon>Maricaulaceae</taxon>
        <taxon>Hyphobacterium</taxon>
    </lineage>
</organism>
<keyword evidence="2" id="KW-0812">Transmembrane</keyword>
<proteinExistence type="predicted"/>
<dbReference type="RefSeq" id="WP_330196822.1">
    <property type="nucleotide sequence ID" value="NZ_JAZDRO010000004.1"/>
</dbReference>
<evidence type="ECO:0000313" key="4">
    <source>
        <dbReference type="EMBL" id="MEE2567264.1"/>
    </source>
</evidence>
<name>A0ABU7M0E6_9PROT</name>
<evidence type="ECO:0000256" key="2">
    <source>
        <dbReference type="SAM" id="Phobius"/>
    </source>
</evidence>
<reference evidence="4 5" key="1">
    <citation type="submission" date="2024-01" db="EMBL/GenBank/DDBJ databases">
        <title>Hyphobacterium bacterium isolated from marine sediment.</title>
        <authorList>
            <person name="Zhao S."/>
        </authorList>
    </citation>
    <scope>NUCLEOTIDE SEQUENCE [LARGE SCALE GENOMIC DNA]</scope>
    <source>
        <strain evidence="4 5">Y60-23</strain>
    </source>
</reference>
<sequence>MVKRTIRLTLIYALEAVAVVFTLAIFAGALLLWRLAEGPMSLDFARGYAQERLAQAFDGDLVSLGDLTMRFDPDSALIFVTARDVSVAEVGGAVVTRAPLIEAGLALDALLLARATPVEVTIIGGSVSLVRRADGAVGAGLGVPERVARTARQPGGQRDTDALLELLRDPARSDALGRLRRVRVENTRVRVQDDLYGLAWLIDDAGLEIERTANRFIIDLTGDFVTTSGLSPLDMRLEAGADLGSFLLEADASNVRLPALAPVSGPFAGLGALDAPVSLDLTLSADREDGIRAADIALEVGEGMLRLGEDGQDFQAARLTVEYLPETGEIVMRDGMIRSDLVSFEFGGRIFEMRDFASAYPRRLRYELTLTDGIFAPPGVFEAPIDWSRFHAAGQMDLAVFSIDFDQLDADIGALEARLVGDLALREVEAGRWLPDLRLAGPISGDIGVRDVLAYWPVELADGARVWVDEHVNGGRGYGAVFEIDMPAEAIVAGVLPDDAMRLSWNFDNADFNYLTTMTPVVNGRGRAILNGNSMEIALTSGQVGDIEIVSGFVDIPRLNPKGAVARFGAVARARAEDVLQLIDQEPLTIPSDYGLDPASITGTGEIQVEIFRPMLSDVPVEDIRFSIEANFADVSAPTGFGDIRISEGEVTLTADENLLTASGPVRFGPAPANLRWEEDFTLEEGISSTRFRLEALLDSAALDEFGVPLRRYVDGDVRVIAETLGEALDFESVTVSADLSEAIIEAPGGVWEKPLGEPATASMAYAGGADGERRFESIEARADGLEITGSAALAEDGRLLEANFDRIHIGNFVSGSMGVAREGGPDGRLAIAVSGDYLDARGFLPGLGDLGGTGAPPPPLLLGVDLDRVRATDDSEYTDVVIDWRSSAGGSEYLDVTGTGPGGALALRMTGAETGAPRELSIRSPDFGHALRLFGLYENVTGGELRINGTLPPSGEAGRTVLRIESDDFTLNRMPVLARILAAGSFEGLGALLNGEGIGFESLRADIAFEDGLLIIDEARAAGPSLGVTTEGSVDLEGDTIALDGVLAPSYGLNSLFGGLPVIGEMLVSRPGEGVIGVTFSVEGPFEGPTVFANPLSALAPGVLRRIFEGTAAERAARDRAQDIANTPVETVDPDLEPELQDEGGETAATEDETPDPID</sequence>
<keyword evidence="2" id="KW-1133">Transmembrane helix</keyword>
<accession>A0ABU7M0E6</accession>
<feature type="compositionally biased region" description="Acidic residues" evidence="1">
    <location>
        <begin position="1133"/>
        <end position="1160"/>
    </location>
</feature>
<dbReference type="EMBL" id="JAZDRO010000004">
    <property type="protein sequence ID" value="MEE2567264.1"/>
    <property type="molecule type" value="Genomic_DNA"/>
</dbReference>
<protein>
    <submittedName>
        <fullName evidence="4">AsmA-like C-terminal region-containing protein</fullName>
    </submittedName>
</protein>
<keyword evidence="2" id="KW-0472">Membrane</keyword>
<evidence type="ECO:0000313" key="5">
    <source>
        <dbReference type="Proteomes" id="UP001310692"/>
    </source>
</evidence>
<feature type="region of interest" description="Disordered" evidence="1">
    <location>
        <begin position="1119"/>
        <end position="1160"/>
    </location>
</feature>
<dbReference type="Proteomes" id="UP001310692">
    <property type="component" value="Unassembled WGS sequence"/>
</dbReference>
<evidence type="ECO:0000259" key="3">
    <source>
        <dbReference type="Pfam" id="PF13116"/>
    </source>
</evidence>